<proteinExistence type="predicted"/>
<name>A0A7S8C232_9HYPH</name>
<organism evidence="2 3">
    <name type="scientific">Kaustia mangrovi</name>
    <dbReference type="NCBI Taxonomy" id="2593653"/>
    <lineage>
        <taxon>Bacteria</taxon>
        <taxon>Pseudomonadati</taxon>
        <taxon>Pseudomonadota</taxon>
        <taxon>Alphaproteobacteria</taxon>
        <taxon>Hyphomicrobiales</taxon>
        <taxon>Parvibaculaceae</taxon>
        <taxon>Kaustia</taxon>
    </lineage>
</organism>
<evidence type="ECO:0000313" key="2">
    <source>
        <dbReference type="EMBL" id="QPC41872.1"/>
    </source>
</evidence>
<evidence type="ECO:0000259" key="1">
    <source>
        <dbReference type="Pfam" id="PF13467"/>
    </source>
</evidence>
<dbReference type="AlphaFoldDB" id="A0A7S8C232"/>
<dbReference type="RefSeq" id="WP_213163099.1">
    <property type="nucleotide sequence ID" value="NZ_CP058214.1"/>
</dbReference>
<reference evidence="2 3" key="1">
    <citation type="submission" date="2020-06" db="EMBL/GenBank/DDBJ databases">
        <title>Genome sequence of 2 isolates from Red Sea Mangroves.</title>
        <authorList>
            <person name="Sefrji F."/>
            <person name="Michoud G."/>
            <person name="Merlino G."/>
            <person name="Daffonchio D."/>
        </authorList>
    </citation>
    <scope>NUCLEOTIDE SEQUENCE [LARGE SCALE GENOMIC DNA]</scope>
    <source>
        <strain evidence="2 3">R1DC25</strain>
    </source>
</reference>
<feature type="domain" description="Ribbon-helix-helix" evidence="1">
    <location>
        <begin position="13"/>
        <end position="75"/>
    </location>
</feature>
<dbReference type="InterPro" id="IPR038268">
    <property type="entry name" value="RHH_sf"/>
</dbReference>
<keyword evidence="3" id="KW-1185">Reference proteome</keyword>
<dbReference type="InterPro" id="IPR027373">
    <property type="entry name" value="RHH_dom"/>
</dbReference>
<dbReference type="EMBL" id="CP058214">
    <property type="protein sequence ID" value="QPC41872.1"/>
    <property type="molecule type" value="Genomic_DNA"/>
</dbReference>
<dbReference type="Proteomes" id="UP000593594">
    <property type="component" value="Chromosome"/>
</dbReference>
<accession>A0A7S8C232</accession>
<gene>
    <name evidence="2" type="ORF">HW532_03550</name>
</gene>
<dbReference type="Pfam" id="PF13467">
    <property type="entry name" value="RHH_4"/>
    <property type="match status" value="1"/>
</dbReference>
<evidence type="ECO:0000313" key="3">
    <source>
        <dbReference type="Proteomes" id="UP000593594"/>
    </source>
</evidence>
<sequence length="84" mass="9147">MSGGTGTGSRRPLKRSVVVAGHSTSISLEPEFWDALREIADETDKTLNELITDIDAERAGRGLSSAVRIFVLNYLRDPSRRSGS</sequence>
<protein>
    <submittedName>
        <fullName evidence="2">Ribbon-helix-helix domain-containing protein</fullName>
    </submittedName>
</protein>
<dbReference type="KEGG" id="kmn:HW532_03550"/>
<dbReference type="Gene3D" id="1.10.3990.20">
    <property type="entry name" value="protein bp1543"/>
    <property type="match status" value="1"/>
</dbReference>